<dbReference type="RefSeq" id="WP_068745606.1">
    <property type="nucleotide sequence ID" value="NZ_LSRE01000014.1"/>
</dbReference>
<accession>A0A137ZIJ5</accession>
<protein>
    <recommendedName>
        <fullName evidence="3">DUF3349 domain-containing protein</fullName>
    </recommendedName>
</protein>
<organism evidence="1 2">
    <name type="scientific">Tsukamurella pseudospumae</name>
    <dbReference type="NCBI Taxonomy" id="239498"/>
    <lineage>
        <taxon>Bacteria</taxon>
        <taxon>Bacillati</taxon>
        <taxon>Actinomycetota</taxon>
        <taxon>Actinomycetes</taxon>
        <taxon>Mycobacteriales</taxon>
        <taxon>Tsukamurellaceae</taxon>
        <taxon>Tsukamurella</taxon>
    </lineage>
</organism>
<evidence type="ECO:0000313" key="1">
    <source>
        <dbReference type="EMBL" id="KXO98011.1"/>
    </source>
</evidence>
<dbReference type="Gene3D" id="1.10.10.2390">
    <property type="match status" value="1"/>
</dbReference>
<dbReference type="Gene3D" id="6.10.140.2080">
    <property type="match status" value="1"/>
</dbReference>
<proteinExistence type="predicted"/>
<dbReference type="EMBL" id="LSRE01000014">
    <property type="protein sequence ID" value="KXO98011.1"/>
    <property type="molecule type" value="Genomic_DNA"/>
</dbReference>
<keyword evidence="2" id="KW-1185">Reference proteome</keyword>
<sequence>MTTENTQDSVLTQVLDWLRAGYPEGVPPKDYFPLLALLKKQLTEDEVNSVIGRILANRPDEVHREEIEAAITKVTQTEPSDADLRQVASKLAAGGWPLTGFAH</sequence>
<evidence type="ECO:0008006" key="3">
    <source>
        <dbReference type="Google" id="ProtNLM"/>
    </source>
</evidence>
<dbReference type="Proteomes" id="UP000070409">
    <property type="component" value="Unassembled WGS sequence"/>
</dbReference>
<name>A0A137ZIJ5_9ACTN</name>
<gene>
    <name evidence="1" type="ORF">AXK61_20840</name>
</gene>
<dbReference type="InterPro" id="IPR021784">
    <property type="entry name" value="DUF3349"/>
</dbReference>
<comment type="caution">
    <text evidence="1">The sequence shown here is derived from an EMBL/GenBank/DDBJ whole genome shotgun (WGS) entry which is preliminary data.</text>
</comment>
<reference evidence="1 2" key="1">
    <citation type="submission" date="2016-02" db="EMBL/GenBank/DDBJ databases">
        <authorList>
            <person name="Teng J.L."/>
            <person name="Tang Y."/>
            <person name="Huang Y."/>
            <person name="Guo F."/>
            <person name="Wei W."/>
            <person name="Chen J.H."/>
            <person name="Wong S.Y."/>
            <person name="Lau S.K."/>
            <person name="Woo P.C."/>
        </authorList>
    </citation>
    <scope>NUCLEOTIDE SEQUENCE [LARGE SCALE GENOMIC DNA]</scope>
    <source>
        <strain evidence="1 2">JCM 13375</strain>
    </source>
</reference>
<evidence type="ECO:0000313" key="2">
    <source>
        <dbReference type="Proteomes" id="UP000070409"/>
    </source>
</evidence>
<dbReference type="Pfam" id="PF11829">
    <property type="entry name" value="DUF3349"/>
    <property type="match status" value="1"/>
</dbReference>